<feature type="transmembrane region" description="Helical" evidence="1">
    <location>
        <begin position="12"/>
        <end position="32"/>
    </location>
</feature>
<proteinExistence type="predicted"/>
<evidence type="ECO:0000313" key="2">
    <source>
        <dbReference type="EMBL" id="JAE30780.1"/>
    </source>
</evidence>
<sequence length="59" mass="6543">MFFFGSGCRVPVVLFFYLTVYWGWYGGSVSVVRLPSSLSSADPCREMTTVLVAMVTPAR</sequence>
<keyword evidence="1" id="KW-0812">Transmembrane</keyword>
<organism evidence="2">
    <name type="scientific">Arundo donax</name>
    <name type="common">Giant reed</name>
    <name type="synonym">Donax arundinaceus</name>
    <dbReference type="NCBI Taxonomy" id="35708"/>
    <lineage>
        <taxon>Eukaryota</taxon>
        <taxon>Viridiplantae</taxon>
        <taxon>Streptophyta</taxon>
        <taxon>Embryophyta</taxon>
        <taxon>Tracheophyta</taxon>
        <taxon>Spermatophyta</taxon>
        <taxon>Magnoliopsida</taxon>
        <taxon>Liliopsida</taxon>
        <taxon>Poales</taxon>
        <taxon>Poaceae</taxon>
        <taxon>PACMAD clade</taxon>
        <taxon>Arundinoideae</taxon>
        <taxon>Arundineae</taxon>
        <taxon>Arundo</taxon>
    </lineage>
</organism>
<reference evidence="2" key="1">
    <citation type="submission" date="2014-09" db="EMBL/GenBank/DDBJ databases">
        <authorList>
            <person name="Magalhaes I.L.F."/>
            <person name="Oliveira U."/>
            <person name="Santos F.R."/>
            <person name="Vidigal T.H.D.A."/>
            <person name="Brescovit A.D."/>
            <person name="Santos A.J."/>
        </authorList>
    </citation>
    <scope>NUCLEOTIDE SEQUENCE</scope>
    <source>
        <tissue evidence="2">Shoot tissue taken approximately 20 cm above the soil surface</tissue>
    </source>
</reference>
<dbReference type="AlphaFoldDB" id="A0A0A9H0N1"/>
<dbReference type="EMBL" id="GBRH01167116">
    <property type="protein sequence ID" value="JAE30780.1"/>
    <property type="molecule type" value="Transcribed_RNA"/>
</dbReference>
<reference evidence="2" key="2">
    <citation type="journal article" date="2015" name="Data Brief">
        <title>Shoot transcriptome of the giant reed, Arundo donax.</title>
        <authorList>
            <person name="Barrero R.A."/>
            <person name="Guerrero F.D."/>
            <person name="Moolhuijzen P."/>
            <person name="Goolsby J.A."/>
            <person name="Tidwell J."/>
            <person name="Bellgard S.E."/>
            <person name="Bellgard M.I."/>
        </authorList>
    </citation>
    <scope>NUCLEOTIDE SEQUENCE</scope>
    <source>
        <tissue evidence="2">Shoot tissue taken approximately 20 cm above the soil surface</tissue>
    </source>
</reference>
<evidence type="ECO:0000256" key="1">
    <source>
        <dbReference type="SAM" id="Phobius"/>
    </source>
</evidence>
<keyword evidence="1" id="KW-1133">Transmembrane helix</keyword>
<name>A0A0A9H0N1_ARUDO</name>
<protein>
    <submittedName>
        <fullName evidence="2">Uncharacterized protein</fullName>
    </submittedName>
</protein>
<accession>A0A0A9H0N1</accession>
<keyword evidence="1" id="KW-0472">Membrane</keyword>